<reference evidence="12" key="1">
    <citation type="journal article" date="2020" name="mSystems">
        <title>Genome- and Community-Level Interaction Insights into Carbon Utilization and Element Cycling Functions of Hydrothermarchaeota in Hydrothermal Sediment.</title>
        <authorList>
            <person name="Zhou Z."/>
            <person name="Liu Y."/>
            <person name="Xu W."/>
            <person name="Pan J."/>
            <person name="Luo Z.H."/>
            <person name="Li M."/>
        </authorList>
    </citation>
    <scope>NUCLEOTIDE SEQUENCE</scope>
    <source>
        <strain evidence="12">HyVt-388</strain>
    </source>
</reference>
<feature type="transmembrane region" description="Helical" evidence="9">
    <location>
        <begin position="6"/>
        <end position="31"/>
    </location>
</feature>
<dbReference type="SMART" id="SM00116">
    <property type="entry name" value="CBS"/>
    <property type="match status" value="2"/>
</dbReference>
<dbReference type="InterPro" id="IPR036318">
    <property type="entry name" value="FAD-bd_PCMH-like_sf"/>
</dbReference>
<feature type="transmembrane region" description="Helical" evidence="9">
    <location>
        <begin position="61"/>
        <end position="84"/>
    </location>
</feature>
<proteinExistence type="predicted"/>
<dbReference type="InterPro" id="IPR005170">
    <property type="entry name" value="Transptr-assoc_dom"/>
</dbReference>
<dbReference type="Pfam" id="PF03471">
    <property type="entry name" value="CorC_HlyC"/>
    <property type="match status" value="1"/>
</dbReference>
<evidence type="ECO:0000256" key="4">
    <source>
        <dbReference type="ARBA" id="ARBA00022989"/>
    </source>
</evidence>
<keyword evidence="3" id="KW-0677">Repeat</keyword>
<evidence type="ECO:0000256" key="2">
    <source>
        <dbReference type="ARBA" id="ARBA00022692"/>
    </source>
</evidence>
<dbReference type="Gene3D" id="3.30.465.10">
    <property type="match status" value="1"/>
</dbReference>
<dbReference type="EMBL" id="DRIG01000069">
    <property type="protein sequence ID" value="HEC78777.1"/>
    <property type="molecule type" value="Genomic_DNA"/>
</dbReference>
<accession>A0A9C9K049</accession>
<keyword evidence="4 8" id="KW-1133">Transmembrane helix</keyword>
<keyword evidence="2 8" id="KW-0812">Transmembrane</keyword>
<feature type="domain" description="CBS" evidence="10">
    <location>
        <begin position="277"/>
        <end position="334"/>
    </location>
</feature>
<dbReference type="CDD" id="cd04590">
    <property type="entry name" value="CBS_pair_CorC_HlyC_assoc"/>
    <property type="match status" value="1"/>
</dbReference>
<sequence length="424" mass="48073">MYNFILYAVLIFIFLILSAFFSGMEAAIFSLSRFRIKALLFEEKKGAKNLERIKKDPGKTLAAILLANLLVNIGASSVATLFIIQLIRIHSFNSTISFILEFIIMTSLLLLVGEITPKTVAIANAEALSLKFSGIILTITNIFSPVSKIMEIFARRVVSYDSKSDYDIISDKEIKIMLSEAKKFNILDEGEEKFGYQILKFGKVKVNEIMTPRQKVVGIDLDASIEKAKEVISTEKHSRICVFDRKGNVAGILYAKDLFISQMKNSRCEKSVSLKGLIREPYIVPETKYVHSLLGEFRRKGIHISVVVDEFGNFSGIITLEDILESLYGEIIDEYDERDQLSDIPYQKINKNTYIFEGDISIGELSRILEIEPFDEEGERLSGFIFNYLGKIPREKEKIKTAGLEITVAEIRDRSIDKVIIRKL</sequence>
<evidence type="ECO:0000313" key="13">
    <source>
        <dbReference type="Proteomes" id="UP000885826"/>
    </source>
</evidence>
<evidence type="ECO:0000256" key="1">
    <source>
        <dbReference type="ARBA" id="ARBA00004141"/>
    </source>
</evidence>
<dbReference type="InterPro" id="IPR046342">
    <property type="entry name" value="CBS_dom_sf"/>
</dbReference>
<evidence type="ECO:0000256" key="7">
    <source>
        <dbReference type="PROSITE-ProRule" id="PRU00703"/>
    </source>
</evidence>
<feature type="domain" description="CNNM transmembrane" evidence="11">
    <location>
        <begin position="1"/>
        <end position="191"/>
    </location>
</feature>
<evidence type="ECO:0000259" key="11">
    <source>
        <dbReference type="PROSITE" id="PS51846"/>
    </source>
</evidence>
<dbReference type="GO" id="GO:0050660">
    <property type="term" value="F:flavin adenine dinucleotide binding"/>
    <property type="evidence" value="ECO:0007669"/>
    <property type="project" value="InterPro"/>
</dbReference>
<feature type="domain" description="CBS" evidence="10">
    <location>
        <begin position="210"/>
        <end position="271"/>
    </location>
</feature>
<comment type="subcellular location">
    <subcellularLocation>
        <location evidence="1">Membrane</location>
        <topology evidence="1">Multi-pass membrane protein</topology>
    </subcellularLocation>
</comment>
<gene>
    <name evidence="12" type="ORF">ENI34_06505</name>
</gene>
<organism evidence="12 13">
    <name type="scientific">candidate division WOR-3 bacterium</name>
    <dbReference type="NCBI Taxonomy" id="2052148"/>
    <lineage>
        <taxon>Bacteria</taxon>
        <taxon>Bacteria division WOR-3</taxon>
    </lineage>
</organism>
<protein>
    <submittedName>
        <fullName evidence="12">HlyC/CorC family transporter</fullName>
    </submittedName>
</protein>
<dbReference type="InterPro" id="IPR044751">
    <property type="entry name" value="Ion_transp-like_CBS"/>
</dbReference>
<dbReference type="Pfam" id="PF01595">
    <property type="entry name" value="CNNM"/>
    <property type="match status" value="1"/>
</dbReference>
<dbReference type="Gene3D" id="3.10.580.10">
    <property type="entry name" value="CBS-domain"/>
    <property type="match status" value="1"/>
</dbReference>
<keyword evidence="5 7" id="KW-0129">CBS domain</keyword>
<name>A0A9C9K049_UNCW3</name>
<dbReference type="InterPro" id="IPR002550">
    <property type="entry name" value="CNNM"/>
</dbReference>
<comment type="caution">
    <text evidence="12">The sequence shown here is derived from an EMBL/GenBank/DDBJ whole genome shotgun (WGS) entry which is preliminary data.</text>
</comment>
<dbReference type="PANTHER" id="PTHR22777:SF17">
    <property type="entry name" value="UPF0053 PROTEIN SLL0260"/>
    <property type="match status" value="1"/>
</dbReference>
<dbReference type="Proteomes" id="UP000885826">
    <property type="component" value="Unassembled WGS sequence"/>
</dbReference>
<evidence type="ECO:0000256" key="8">
    <source>
        <dbReference type="PROSITE-ProRule" id="PRU01193"/>
    </source>
</evidence>
<evidence type="ECO:0000313" key="12">
    <source>
        <dbReference type="EMBL" id="HEC78777.1"/>
    </source>
</evidence>
<dbReference type="PANTHER" id="PTHR22777">
    <property type="entry name" value="HEMOLYSIN-RELATED"/>
    <property type="match status" value="1"/>
</dbReference>
<keyword evidence="6 8" id="KW-0472">Membrane</keyword>
<dbReference type="AlphaFoldDB" id="A0A9C9K049"/>
<evidence type="ECO:0000256" key="3">
    <source>
        <dbReference type="ARBA" id="ARBA00022737"/>
    </source>
</evidence>
<evidence type="ECO:0000256" key="6">
    <source>
        <dbReference type="ARBA" id="ARBA00023136"/>
    </source>
</evidence>
<dbReference type="GO" id="GO:0005886">
    <property type="term" value="C:plasma membrane"/>
    <property type="evidence" value="ECO:0007669"/>
    <property type="project" value="TreeGrafter"/>
</dbReference>
<dbReference type="Pfam" id="PF00571">
    <property type="entry name" value="CBS"/>
    <property type="match status" value="2"/>
</dbReference>
<feature type="transmembrane region" description="Helical" evidence="9">
    <location>
        <begin position="96"/>
        <end position="116"/>
    </location>
</feature>
<dbReference type="PROSITE" id="PS51371">
    <property type="entry name" value="CBS"/>
    <property type="match status" value="2"/>
</dbReference>
<dbReference type="SUPFAM" id="SSF56176">
    <property type="entry name" value="FAD-binding/transporter-associated domain-like"/>
    <property type="match status" value="1"/>
</dbReference>
<dbReference type="SMART" id="SM01091">
    <property type="entry name" value="CorC_HlyC"/>
    <property type="match status" value="1"/>
</dbReference>
<evidence type="ECO:0000259" key="10">
    <source>
        <dbReference type="PROSITE" id="PS51371"/>
    </source>
</evidence>
<dbReference type="InterPro" id="IPR016169">
    <property type="entry name" value="FAD-bd_PCMH_sub2"/>
</dbReference>
<dbReference type="SUPFAM" id="SSF54631">
    <property type="entry name" value="CBS-domain pair"/>
    <property type="match status" value="1"/>
</dbReference>
<evidence type="ECO:0000256" key="9">
    <source>
        <dbReference type="SAM" id="Phobius"/>
    </source>
</evidence>
<dbReference type="InterPro" id="IPR000644">
    <property type="entry name" value="CBS_dom"/>
</dbReference>
<dbReference type="PROSITE" id="PS51846">
    <property type="entry name" value="CNNM"/>
    <property type="match status" value="1"/>
</dbReference>
<evidence type="ECO:0000256" key="5">
    <source>
        <dbReference type="ARBA" id="ARBA00023122"/>
    </source>
</evidence>